<evidence type="ECO:0000313" key="2">
    <source>
        <dbReference type="EMBL" id="KKT49266.1"/>
    </source>
</evidence>
<evidence type="ECO:0000259" key="1">
    <source>
        <dbReference type="PROSITE" id="PS50112"/>
    </source>
</evidence>
<dbReference type="Pfam" id="PF13188">
    <property type="entry name" value="PAS_8"/>
    <property type="match status" value="1"/>
</dbReference>
<sequence>MLGDFFKNKLGEKNLEISENRYRRVFEAAQDGILLLDFQTGKIIDVNKFLIDMLGFTKGWDYLRTRLNKKRILSHYRKRGMSVLKTCLWRLRTADISTLSLWRTHTKKLPVL</sequence>
<dbReference type="STRING" id="1618392.UW41_C0009G0033"/>
<dbReference type="GO" id="GO:0016301">
    <property type="term" value="F:kinase activity"/>
    <property type="evidence" value="ECO:0007669"/>
    <property type="project" value="UniProtKB-KW"/>
</dbReference>
<dbReference type="PROSITE" id="PS50112">
    <property type="entry name" value="PAS"/>
    <property type="match status" value="1"/>
</dbReference>
<comment type="caution">
    <text evidence="2">The sequence shown here is derived from an EMBL/GenBank/DDBJ whole genome shotgun (WGS) entry which is preliminary data.</text>
</comment>
<dbReference type="AlphaFoldDB" id="A0A0G1HQ42"/>
<dbReference type="SUPFAM" id="SSF55785">
    <property type="entry name" value="PYP-like sensor domain (PAS domain)"/>
    <property type="match status" value="1"/>
</dbReference>
<reference evidence="2 3" key="1">
    <citation type="journal article" date="2015" name="Nature">
        <title>rRNA introns, odd ribosomes, and small enigmatic genomes across a large radiation of phyla.</title>
        <authorList>
            <person name="Brown C.T."/>
            <person name="Hug L.A."/>
            <person name="Thomas B.C."/>
            <person name="Sharon I."/>
            <person name="Castelle C.J."/>
            <person name="Singh A."/>
            <person name="Wilkins M.J."/>
            <person name="Williams K.H."/>
            <person name="Banfield J.F."/>
        </authorList>
    </citation>
    <scope>NUCLEOTIDE SEQUENCE [LARGE SCALE GENOMIC DNA]</scope>
</reference>
<gene>
    <name evidence="2" type="ORF">UW41_C0009G0033</name>
</gene>
<accession>A0A0G1HQ42</accession>
<dbReference type="Gene3D" id="3.30.450.20">
    <property type="entry name" value="PAS domain"/>
    <property type="match status" value="1"/>
</dbReference>
<dbReference type="InterPro" id="IPR000014">
    <property type="entry name" value="PAS"/>
</dbReference>
<keyword evidence="2" id="KW-0808">Transferase</keyword>
<organism evidence="2 3">
    <name type="scientific">Candidatus Collierbacteria bacterium GW2011_GWC2_44_18</name>
    <dbReference type="NCBI Taxonomy" id="1618392"/>
    <lineage>
        <taxon>Bacteria</taxon>
        <taxon>Candidatus Collieribacteriota</taxon>
    </lineage>
</organism>
<proteinExistence type="predicted"/>
<keyword evidence="2" id="KW-0418">Kinase</keyword>
<evidence type="ECO:0000313" key="3">
    <source>
        <dbReference type="Proteomes" id="UP000034172"/>
    </source>
</evidence>
<dbReference type="EMBL" id="LCIE01000009">
    <property type="protein sequence ID" value="KKT49266.1"/>
    <property type="molecule type" value="Genomic_DNA"/>
</dbReference>
<feature type="domain" description="PAS" evidence="1">
    <location>
        <begin position="18"/>
        <end position="58"/>
    </location>
</feature>
<protein>
    <submittedName>
        <fullName evidence="2">Signal transduction histidine kinase</fullName>
    </submittedName>
</protein>
<dbReference type="Proteomes" id="UP000034172">
    <property type="component" value="Unassembled WGS sequence"/>
</dbReference>
<dbReference type="InterPro" id="IPR035965">
    <property type="entry name" value="PAS-like_dom_sf"/>
</dbReference>
<name>A0A0G1HQ42_9BACT</name>